<feature type="transmembrane region" description="Helical" evidence="5">
    <location>
        <begin position="61"/>
        <end position="85"/>
    </location>
</feature>
<dbReference type="Pfam" id="PF04893">
    <property type="entry name" value="Yip1"/>
    <property type="match status" value="1"/>
</dbReference>
<evidence type="ECO:0000313" key="7">
    <source>
        <dbReference type="EMBL" id="MBE2900702.1"/>
    </source>
</evidence>
<evidence type="ECO:0000256" key="5">
    <source>
        <dbReference type="SAM" id="Phobius"/>
    </source>
</evidence>
<organism evidence="7 8">
    <name type="scientific">Methanothermobacter thermautotrophicus</name>
    <name type="common">Methanobacterium thermoformicicum</name>
    <dbReference type="NCBI Taxonomy" id="145262"/>
    <lineage>
        <taxon>Archaea</taxon>
        <taxon>Methanobacteriati</taxon>
        <taxon>Methanobacteriota</taxon>
        <taxon>Methanomada group</taxon>
        <taxon>Methanobacteria</taxon>
        <taxon>Methanobacteriales</taxon>
        <taxon>Methanobacteriaceae</taxon>
        <taxon>Methanothermobacter</taxon>
    </lineage>
</organism>
<dbReference type="OrthoDB" id="82032at2157"/>
<accession>A0A842YM85</accession>
<evidence type="ECO:0000256" key="1">
    <source>
        <dbReference type="ARBA" id="ARBA00004141"/>
    </source>
</evidence>
<evidence type="ECO:0000256" key="4">
    <source>
        <dbReference type="ARBA" id="ARBA00023136"/>
    </source>
</evidence>
<name>A0A842YM85_METTF</name>
<feature type="transmembrane region" description="Helical" evidence="5">
    <location>
        <begin position="164"/>
        <end position="184"/>
    </location>
</feature>
<keyword evidence="3 5" id="KW-1133">Transmembrane helix</keyword>
<evidence type="ECO:0000256" key="2">
    <source>
        <dbReference type="ARBA" id="ARBA00022692"/>
    </source>
</evidence>
<feature type="transmembrane region" description="Helical" evidence="5">
    <location>
        <begin position="106"/>
        <end position="127"/>
    </location>
</feature>
<dbReference type="Proteomes" id="UP000646659">
    <property type="component" value="Unassembled WGS sequence"/>
</dbReference>
<reference evidence="7" key="1">
    <citation type="submission" date="2018-06" db="EMBL/GenBank/DDBJ databases">
        <title>Draft genome sequence of Methanothermobacter thermautotrophicus Strain WHS, a thermophilic, hydrogenotrophic methanogen isolated from Washburn Hot Springs in Yellowstone National Park, USA.</title>
        <authorList>
            <person name="Mckay L.J."/>
            <person name="Klingelsmith K."/>
            <person name="Inskeep W.P."/>
            <person name="Fields M.W."/>
        </authorList>
    </citation>
    <scope>NUCLEOTIDE SEQUENCE</scope>
    <source>
        <strain evidence="7">WHS</strain>
    </source>
</reference>
<proteinExistence type="predicted"/>
<keyword evidence="2 5" id="KW-0812">Transmembrane</keyword>
<dbReference type="AlphaFoldDB" id="A0A842YM85"/>
<feature type="transmembrane region" description="Helical" evidence="5">
    <location>
        <begin position="35"/>
        <end position="55"/>
    </location>
</feature>
<evidence type="ECO:0000259" key="6">
    <source>
        <dbReference type="Pfam" id="PF04893"/>
    </source>
</evidence>
<evidence type="ECO:0000313" key="8">
    <source>
        <dbReference type="Proteomes" id="UP000646659"/>
    </source>
</evidence>
<feature type="domain" description="Yip1" evidence="6">
    <location>
        <begin position="13"/>
        <end position="180"/>
    </location>
</feature>
<dbReference type="EMBL" id="QKOF01000007">
    <property type="protein sequence ID" value="MBE2900702.1"/>
    <property type="molecule type" value="Genomic_DNA"/>
</dbReference>
<evidence type="ECO:0000256" key="3">
    <source>
        <dbReference type="ARBA" id="ARBA00022989"/>
    </source>
</evidence>
<feature type="transmembrane region" description="Helical" evidence="5">
    <location>
        <begin position="133"/>
        <end position="152"/>
    </location>
</feature>
<comment type="subcellular location">
    <subcellularLocation>
        <location evidence="1">Membrane</location>
        <topology evidence="1">Multi-pass membrane protein</topology>
    </subcellularLocation>
</comment>
<dbReference type="InterPro" id="IPR006977">
    <property type="entry name" value="Yip1_dom"/>
</dbReference>
<gene>
    <name evidence="7" type="ORF">DNK57_07865</name>
</gene>
<protein>
    <recommendedName>
        <fullName evidence="6">Yip1 domain-containing protein</fullName>
    </recommendedName>
</protein>
<dbReference type="GO" id="GO:0016020">
    <property type="term" value="C:membrane"/>
    <property type="evidence" value="ECO:0007669"/>
    <property type="project" value="UniProtKB-SubCell"/>
</dbReference>
<sequence>MNRIMNFSRDMILVLVSPEEAFRRVRERGLQGQGLYLYVFLAAFLGYMLGGVVSAVTGAGILVPVFFAVAVLIVSFIKLILWALISHIVASRVFSGVGTFSGTLKMMGFAAAPFVVGIFAFMTLILWGTIFTSTALMVVMYIWTITTAVAAVDAEHGIGYGRAFLSVFALPAVVVTVLMMILGVL</sequence>
<keyword evidence="4 5" id="KW-0472">Membrane</keyword>
<comment type="caution">
    <text evidence="7">The sequence shown here is derived from an EMBL/GenBank/DDBJ whole genome shotgun (WGS) entry which is preliminary data.</text>
</comment>
<dbReference type="RefSeq" id="WP_192962421.1">
    <property type="nucleotide sequence ID" value="NZ_QKOF01000007.1"/>
</dbReference>